<dbReference type="EMBL" id="CANHGI010000006">
    <property type="protein sequence ID" value="CAI5454057.1"/>
    <property type="molecule type" value="Genomic_DNA"/>
</dbReference>
<accession>A0A9P1J1L3</accession>
<dbReference type="Proteomes" id="UP001152747">
    <property type="component" value="Unassembled WGS sequence"/>
</dbReference>
<comment type="caution">
    <text evidence="2">The sequence shown here is derived from an EMBL/GenBank/DDBJ whole genome shotgun (WGS) entry which is preliminary data.</text>
</comment>
<evidence type="ECO:0000313" key="2">
    <source>
        <dbReference type="EMBL" id="CAI5454057.1"/>
    </source>
</evidence>
<reference evidence="2" key="1">
    <citation type="submission" date="2022-11" db="EMBL/GenBank/DDBJ databases">
        <authorList>
            <person name="Kikuchi T."/>
        </authorList>
    </citation>
    <scope>NUCLEOTIDE SEQUENCE</scope>
    <source>
        <strain evidence="2">PS1010</strain>
    </source>
</reference>
<proteinExistence type="predicted"/>
<evidence type="ECO:0000313" key="3">
    <source>
        <dbReference type="Proteomes" id="UP001152747"/>
    </source>
</evidence>
<feature type="region of interest" description="Disordered" evidence="1">
    <location>
        <begin position="144"/>
        <end position="178"/>
    </location>
</feature>
<organism evidence="2 3">
    <name type="scientific">Caenorhabditis angaria</name>
    <dbReference type="NCBI Taxonomy" id="860376"/>
    <lineage>
        <taxon>Eukaryota</taxon>
        <taxon>Metazoa</taxon>
        <taxon>Ecdysozoa</taxon>
        <taxon>Nematoda</taxon>
        <taxon>Chromadorea</taxon>
        <taxon>Rhabditida</taxon>
        <taxon>Rhabditina</taxon>
        <taxon>Rhabditomorpha</taxon>
        <taxon>Rhabditoidea</taxon>
        <taxon>Rhabditidae</taxon>
        <taxon>Peloderinae</taxon>
        <taxon>Caenorhabditis</taxon>
    </lineage>
</organism>
<feature type="compositionally biased region" description="Basic and acidic residues" evidence="1">
    <location>
        <begin position="147"/>
        <end position="168"/>
    </location>
</feature>
<gene>
    <name evidence="2" type="ORF">CAMP_LOCUS16694</name>
</gene>
<evidence type="ECO:0000256" key="1">
    <source>
        <dbReference type="SAM" id="MobiDB-lite"/>
    </source>
</evidence>
<keyword evidence="3" id="KW-1185">Reference proteome</keyword>
<sequence length="261" mass="29395">MMLVKFDRPSRSARDESKPKIMITKSNSENDLMRKISGASLRSLAAKPMLKEVKELPSDEENMDEDTPEMTFLDSEVTNDDDDLETEIPDVEEIGNDFFEAGPELDKEIEGSDELEPEILAVEEKKQAEDPGFLVEDQDVGGSLIVEDEKIHESKVTSTPDEKEEIHEIPYQQGNEEQVSLDLELEQKSESGSDQGSEKFEIPKSRRQIVLNKFRKAVIAIIRQNAGYSLEDSLIAQDDPDTVVTLLPTSKNKIDIFVTSF</sequence>
<protein>
    <submittedName>
        <fullName evidence="2">Uncharacterized protein</fullName>
    </submittedName>
</protein>
<name>A0A9P1J1L3_9PELO</name>
<dbReference type="AlphaFoldDB" id="A0A9P1J1L3"/>